<evidence type="ECO:0000259" key="4">
    <source>
        <dbReference type="PROSITE" id="PS50943"/>
    </source>
</evidence>
<dbReference type="SMART" id="SM00530">
    <property type="entry name" value="HTH_XRE"/>
    <property type="match status" value="1"/>
</dbReference>
<dbReference type="SMR" id="Q9A4W9"/>
<keyword evidence="1" id="KW-0805">Transcription regulation</keyword>
<dbReference type="PANTHER" id="PTHR46797">
    <property type="entry name" value="HTH-TYPE TRANSCRIPTIONAL REGULATOR"/>
    <property type="match status" value="1"/>
</dbReference>
<dbReference type="AlphaFoldDB" id="Q9A4W9"/>
<accession>Q9A4W9</accession>
<dbReference type="InterPro" id="IPR010982">
    <property type="entry name" value="Lambda_DNA-bd_dom_sf"/>
</dbReference>
<dbReference type="GO" id="GO:0003700">
    <property type="term" value="F:DNA-binding transcription factor activity"/>
    <property type="evidence" value="ECO:0007669"/>
    <property type="project" value="TreeGrafter"/>
</dbReference>
<evidence type="ECO:0000256" key="3">
    <source>
        <dbReference type="ARBA" id="ARBA00023163"/>
    </source>
</evidence>
<keyword evidence="3" id="KW-0804">Transcription</keyword>
<reference evidence="5 6" key="1">
    <citation type="journal article" date="2001" name="Proc. Natl. Acad. Sci. U.S.A.">
        <title>Complete genome sequence of Caulobacter crescentus.</title>
        <authorList>
            <person name="Nierman W.C."/>
            <person name="Feldblyum T.V."/>
            <person name="Laub M.T."/>
            <person name="Paulsen I.T."/>
            <person name="Nelson K.E."/>
            <person name="Eisen J.A."/>
            <person name="Heidelberg J.F."/>
            <person name="Alley M.R."/>
            <person name="Ohta N."/>
            <person name="Maddock J.R."/>
            <person name="Potocka I."/>
            <person name="Nelson W.C."/>
            <person name="Newton A."/>
            <person name="Stephens C."/>
            <person name="Phadke N.D."/>
            <person name="Ely B."/>
            <person name="DeBoy R.T."/>
            <person name="Dodson R.J."/>
            <person name="Durkin A.S."/>
            <person name="Gwinn M.L."/>
            <person name="Haft D.H."/>
            <person name="Kolonay J.F."/>
            <person name="Smit J."/>
            <person name="Craven M.B."/>
            <person name="Khouri H."/>
            <person name="Shetty J."/>
            <person name="Berry K."/>
            <person name="Utterback T."/>
            <person name="Tran K."/>
            <person name="Wolf A."/>
            <person name="Vamathevan J."/>
            <person name="Ermolaeva M."/>
            <person name="White O."/>
            <person name="Salzberg S.L."/>
            <person name="Venter J.C."/>
            <person name="Shapiro L."/>
            <person name="Fraser C.M."/>
        </authorList>
    </citation>
    <scope>NUCLEOTIDE SEQUENCE [LARGE SCALE GENOMIC DNA]</scope>
    <source>
        <strain evidence="6">ATCC 19089 / CB15</strain>
    </source>
</reference>
<organism evidence="5 6">
    <name type="scientific">Caulobacter vibrioides (strain ATCC 19089 / CIP 103742 / CB 15)</name>
    <name type="common">Caulobacter crescentus</name>
    <dbReference type="NCBI Taxonomy" id="190650"/>
    <lineage>
        <taxon>Bacteria</taxon>
        <taxon>Pseudomonadati</taxon>
        <taxon>Pseudomonadota</taxon>
        <taxon>Alphaproteobacteria</taxon>
        <taxon>Caulobacterales</taxon>
        <taxon>Caulobacteraceae</taxon>
        <taxon>Caulobacter</taxon>
    </lineage>
</organism>
<evidence type="ECO:0000313" key="6">
    <source>
        <dbReference type="Proteomes" id="UP000001816"/>
    </source>
</evidence>
<evidence type="ECO:0000256" key="1">
    <source>
        <dbReference type="ARBA" id="ARBA00023015"/>
    </source>
</evidence>
<feature type="domain" description="HTH cro/C1-type" evidence="4">
    <location>
        <begin position="16"/>
        <end position="70"/>
    </location>
</feature>
<protein>
    <submittedName>
        <fullName evidence="5">Transcriptional regulator, Cro/CI family</fullName>
    </submittedName>
</protein>
<dbReference type="STRING" id="190650.CC_2706"/>
<dbReference type="CDD" id="cd00093">
    <property type="entry name" value="HTH_XRE"/>
    <property type="match status" value="1"/>
</dbReference>
<dbReference type="SUPFAM" id="SSF47413">
    <property type="entry name" value="lambda repressor-like DNA-binding domains"/>
    <property type="match status" value="1"/>
</dbReference>
<proteinExistence type="predicted"/>
<dbReference type="GO" id="GO:0005829">
    <property type="term" value="C:cytosol"/>
    <property type="evidence" value="ECO:0007669"/>
    <property type="project" value="TreeGrafter"/>
</dbReference>
<dbReference type="InterPro" id="IPR001387">
    <property type="entry name" value="Cro/C1-type_HTH"/>
</dbReference>
<keyword evidence="2" id="KW-0238">DNA-binding</keyword>
<dbReference type="Gene3D" id="1.10.260.40">
    <property type="entry name" value="lambda repressor-like DNA-binding domains"/>
    <property type="match status" value="1"/>
</dbReference>
<dbReference type="KEGG" id="ccr:CC_2706"/>
<dbReference type="InterPro" id="IPR050807">
    <property type="entry name" value="TransReg_Diox_bact_type"/>
</dbReference>
<dbReference type="PROSITE" id="PS50943">
    <property type="entry name" value="HTH_CROC1"/>
    <property type="match status" value="1"/>
</dbReference>
<dbReference type="PANTHER" id="PTHR46797:SF23">
    <property type="entry name" value="HTH-TYPE TRANSCRIPTIONAL REGULATOR SUTR"/>
    <property type="match status" value="1"/>
</dbReference>
<dbReference type="Pfam" id="PF01381">
    <property type="entry name" value="HTH_3"/>
    <property type="match status" value="1"/>
</dbReference>
<gene>
    <name evidence="5" type="ordered locus">CC_2706</name>
</gene>
<evidence type="ECO:0000313" key="5">
    <source>
        <dbReference type="EMBL" id="AAK24671.1"/>
    </source>
</evidence>
<dbReference type="Proteomes" id="UP000001816">
    <property type="component" value="Chromosome"/>
</dbReference>
<dbReference type="PIR" id="C87584">
    <property type="entry name" value="C87584"/>
</dbReference>
<dbReference type="HOGENOM" id="CLU_066192_29_1_5"/>
<dbReference type="EnsemblBacteria" id="AAK24671">
    <property type="protein sequence ID" value="AAK24671"/>
    <property type="gene ID" value="CC_2706"/>
</dbReference>
<dbReference type="PATRIC" id="fig|190650.5.peg.2711"/>
<name>Q9A4W9_CAUVC</name>
<dbReference type="BioCyc" id="CAULO:CC2706-MONOMER"/>
<dbReference type="EMBL" id="AE005673">
    <property type="protein sequence ID" value="AAK24671.1"/>
    <property type="molecule type" value="Genomic_DNA"/>
</dbReference>
<dbReference type="GO" id="GO:0003677">
    <property type="term" value="F:DNA binding"/>
    <property type="evidence" value="ECO:0007669"/>
    <property type="project" value="UniProtKB-KW"/>
</dbReference>
<dbReference type="eggNOG" id="COG1396">
    <property type="taxonomic scope" value="Bacteria"/>
</dbReference>
<evidence type="ECO:0000256" key="2">
    <source>
        <dbReference type="ARBA" id="ARBA00023125"/>
    </source>
</evidence>
<keyword evidence="6" id="KW-1185">Reference proteome</keyword>
<sequence>MRPPLMDFLAVVGANVRTLREARGLPQDELAHLAGVHATYLSGIETGKRNLTLKVLERLASALRVPETDLVIRR</sequence>